<dbReference type="EMBL" id="BARU01033412">
    <property type="protein sequence ID" value="GAH67166.1"/>
    <property type="molecule type" value="Genomic_DNA"/>
</dbReference>
<sequence length="62" mass="6844">MNSKHCLRAYSEIPVGMSFDDIVFEFRSFGVKEIGYGIFDLVIGRSNANVNFGKGDVAAKKP</sequence>
<name>X1HAF0_9ZZZZ</name>
<accession>X1HAF0</accession>
<reference evidence="1" key="1">
    <citation type="journal article" date="2014" name="Front. Microbiol.">
        <title>High frequency of phylogenetically diverse reductive dehalogenase-homologous genes in deep subseafloor sedimentary metagenomes.</title>
        <authorList>
            <person name="Kawai M."/>
            <person name="Futagami T."/>
            <person name="Toyoda A."/>
            <person name="Takaki Y."/>
            <person name="Nishi S."/>
            <person name="Hori S."/>
            <person name="Arai W."/>
            <person name="Tsubouchi T."/>
            <person name="Morono Y."/>
            <person name="Uchiyama I."/>
            <person name="Ito T."/>
            <person name="Fujiyama A."/>
            <person name="Inagaki F."/>
            <person name="Takami H."/>
        </authorList>
    </citation>
    <scope>NUCLEOTIDE SEQUENCE</scope>
    <source>
        <strain evidence="1">Expedition CK06-06</strain>
    </source>
</reference>
<protein>
    <submittedName>
        <fullName evidence="1">Uncharacterized protein</fullName>
    </submittedName>
</protein>
<proteinExistence type="predicted"/>
<comment type="caution">
    <text evidence="1">The sequence shown here is derived from an EMBL/GenBank/DDBJ whole genome shotgun (WGS) entry which is preliminary data.</text>
</comment>
<evidence type="ECO:0000313" key="1">
    <source>
        <dbReference type="EMBL" id="GAH67166.1"/>
    </source>
</evidence>
<dbReference type="AlphaFoldDB" id="X1HAF0"/>
<gene>
    <name evidence="1" type="ORF">S03H2_52593</name>
</gene>
<organism evidence="1">
    <name type="scientific">marine sediment metagenome</name>
    <dbReference type="NCBI Taxonomy" id="412755"/>
    <lineage>
        <taxon>unclassified sequences</taxon>
        <taxon>metagenomes</taxon>
        <taxon>ecological metagenomes</taxon>
    </lineage>
</organism>